<dbReference type="SUPFAM" id="SSF52540">
    <property type="entry name" value="P-loop containing nucleoside triphosphate hydrolases"/>
    <property type="match status" value="1"/>
</dbReference>
<dbReference type="PANTHER" id="PTHR43394:SF27">
    <property type="entry name" value="ATP-DEPENDENT TRANSLOCASE ABCB1-LIKE"/>
    <property type="match status" value="1"/>
</dbReference>
<dbReference type="PANTHER" id="PTHR43394">
    <property type="entry name" value="ATP-DEPENDENT PERMEASE MDL1, MITOCHONDRIAL"/>
    <property type="match status" value="1"/>
</dbReference>
<evidence type="ECO:0000259" key="1">
    <source>
        <dbReference type="PROSITE" id="PS50893"/>
    </source>
</evidence>
<keyword evidence="3" id="KW-1185">Reference proteome</keyword>
<name>A0ABN8SW75_9CNID</name>
<proteinExistence type="predicted"/>
<evidence type="ECO:0000313" key="3">
    <source>
        <dbReference type="Proteomes" id="UP001159427"/>
    </source>
</evidence>
<dbReference type="Proteomes" id="UP001159427">
    <property type="component" value="Unassembled WGS sequence"/>
</dbReference>
<dbReference type="InterPro" id="IPR027417">
    <property type="entry name" value="P-loop_NTPase"/>
</dbReference>
<dbReference type="PROSITE" id="PS00211">
    <property type="entry name" value="ABC_TRANSPORTER_1"/>
    <property type="match status" value="1"/>
</dbReference>
<evidence type="ECO:0000313" key="2">
    <source>
        <dbReference type="EMBL" id="CAH3195725.1"/>
    </source>
</evidence>
<protein>
    <recommendedName>
        <fullName evidence="1">ABC transporter domain-containing protein</fullName>
    </recommendedName>
</protein>
<dbReference type="Gene3D" id="3.40.50.300">
    <property type="entry name" value="P-loop containing nucleotide triphosphate hydrolases"/>
    <property type="match status" value="1"/>
</dbReference>
<dbReference type="PROSITE" id="PS50893">
    <property type="entry name" value="ABC_TRANSPORTER_2"/>
    <property type="match status" value="1"/>
</dbReference>
<feature type="non-terminal residue" evidence="2">
    <location>
        <position position="1"/>
    </location>
</feature>
<gene>
    <name evidence="2" type="ORF">PEVE_00030861</name>
</gene>
<comment type="caution">
    <text evidence="2">The sequence shown here is derived from an EMBL/GenBank/DDBJ whole genome shotgun (WGS) entry which is preliminary data.</text>
</comment>
<sequence length="187" mass="20713">VSIDGHDIPSLNLKWLREHIGVVSQEPVLFDTTIAENIRYGKDDVTQEEIEKATKMANAHDFIRSLPKGYDTLVGEGGTQLSGGQKQRIAIARALVKDPRILLLDEATSALDSESESIVQAALDRARQGRTTIVIAHRLSTVQNADLIAVIQEGTIVEKGRHDELMNIDELYRQLVTLQVCMPSFNL</sequence>
<accession>A0ABN8SW75</accession>
<feature type="domain" description="ABC transporter" evidence="1">
    <location>
        <begin position="3"/>
        <end position="178"/>
    </location>
</feature>
<dbReference type="InterPro" id="IPR003439">
    <property type="entry name" value="ABC_transporter-like_ATP-bd"/>
</dbReference>
<dbReference type="InterPro" id="IPR039421">
    <property type="entry name" value="Type_1_exporter"/>
</dbReference>
<dbReference type="Pfam" id="PF00005">
    <property type="entry name" value="ABC_tran"/>
    <property type="match status" value="1"/>
</dbReference>
<dbReference type="InterPro" id="IPR017871">
    <property type="entry name" value="ABC_transporter-like_CS"/>
</dbReference>
<reference evidence="2 3" key="1">
    <citation type="submission" date="2022-05" db="EMBL/GenBank/DDBJ databases">
        <authorList>
            <consortium name="Genoscope - CEA"/>
            <person name="William W."/>
        </authorList>
    </citation>
    <scope>NUCLEOTIDE SEQUENCE [LARGE SCALE GENOMIC DNA]</scope>
</reference>
<organism evidence="2 3">
    <name type="scientific">Porites evermanni</name>
    <dbReference type="NCBI Taxonomy" id="104178"/>
    <lineage>
        <taxon>Eukaryota</taxon>
        <taxon>Metazoa</taxon>
        <taxon>Cnidaria</taxon>
        <taxon>Anthozoa</taxon>
        <taxon>Hexacorallia</taxon>
        <taxon>Scleractinia</taxon>
        <taxon>Fungiina</taxon>
        <taxon>Poritidae</taxon>
        <taxon>Porites</taxon>
    </lineage>
</organism>
<dbReference type="EMBL" id="CALNXI010004398">
    <property type="protein sequence ID" value="CAH3195725.1"/>
    <property type="molecule type" value="Genomic_DNA"/>
</dbReference>